<accession>A0ABD3H707</accession>
<evidence type="ECO:0000256" key="1">
    <source>
        <dbReference type="SAM" id="Phobius"/>
    </source>
</evidence>
<dbReference type="PANTHER" id="PTHR11012:SF30">
    <property type="entry name" value="PROTEIN KINASE-LIKE DOMAIN-CONTAINING"/>
    <property type="match status" value="1"/>
</dbReference>
<name>A0ABD3H707_9MARC</name>
<dbReference type="Gene3D" id="3.90.1200.10">
    <property type="match status" value="1"/>
</dbReference>
<organism evidence="2 3">
    <name type="scientific">Riccia sorocarpa</name>
    <dbReference type="NCBI Taxonomy" id="122646"/>
    <lineage>
        <taxon>Eukaryota</taxon>
        <taxon>Viridiplantae</taxon>
        <taxon>Streptophyta</taxon>
        <taxon>Embryophyta</taxon>
        <taxon>Marchantiophyta</taxon>
        <taxon>Marchantiopsida</taxon>
        <taxon>Marchantiidae</taxon>
        <taxon>Marchantiales</taxon>
        <taxon>Ricciaceae</taxon>
        <taxon>Riccia</taxon>
    </lineage>
</organism>
<dbReference type="AlphaFoldDB" id="A0ABD3H707"/>
<gene>
    <name evidence="2" type="ORF">R1sor_004162</name>
</gene>
<reference evidence="2 3" key="1">
    <citation type="submission" date="2024-09" db="EMBL/GenBank/DDBJ databases">
        <title>Chromosome-scale assembly of Riccia sorocarpa.</title>
        <authorList>
            <person name="Paukszto L."/>
        </authorList>
    </citation>
    <scope>NUCLEOTIDE SEQUENCE [LARGE SCALE GENOMIC DNA]</scope>
    <source>
        <strain evidence="2">LP-2024</strain>
        <tissue evidence="2">Aerial parts of the thallus</tissue>
    </source>
</reference>
<dbReference type="EMBL" id="JBJQOH010000006">
    <property type="protein sequence ID" value="KAL3686140.1"/>
    <property type="molecule type" value="Genomic_DNA"/>
</dbReference>
<proteinExistence type="predicted"/>
<protein>
    <recommendedName>
        <fullName evidence="4">Aminoglycoside phosphotransferase domain-containing protein</fullName>
    </recommendedName>
</protein>
<dbReference type="Pfam" id="PF02958">
    <property type="entry name" value="EcKL"/>
    <property type="match status" value="1"/>
</dbReference>
<sequence>MVTEPSFSVVLFNLWVWMQTVILFGYSKSKAYLRSFFFPSEDPSNTEWIQSVLRNKFTHLPPIVDIHESSQALNGGGLVGLLYSVELAYGKRDSSAGYPRSIVVKQGKGHFQARLYARYSGSAREAIFYQTLVPKHGILLSCVPEIYYSRGDLRSGECIIVMEDLKDEVVPSGHLLGNQCWGEVPIPIELEMVSQDEVLRTIFMKMADIHVHFWRSRTLLMHDWLKGVSWRKGVGKLSWEVAMCNMRNRWSRLRDKSVFTPLLRDTIDGLLERTSWSRWQKLNDITSPDTPFTLVHGDFHANNILFRIENREPRTVFVDWSEVGIGCPFTELAQFMISNATIEFRRAHERDLWKVSWKIIHLQFQSVFTQFICIL</sequence>
<keyword evidence="1" id="KW-0812">Transmembrane</keyword>
<comment type="caution">
    <text evidence="2">The sequence shown here is derived from an EMBL/GenBank/DDBJ whole genome shotgun (WGS) entry which is preliminary data.</text>
</comment>
<keyword evidence="1" id="KW-1133">Transmembrane helix</keyword>
<evidence type="ECO:0000313" key="3">
    <source>
        <dbReference type="Proteomes" id="UP001633002"/>
    </source>
</evidence>
<dbReference type="InterPro" id="IPR004119">
    <property type="entry name" value="EcKL"/>
</dbReference>
<dbReference type="PANTHER" id="PTHR11012">
    <property type="entry name" value="PROTEIN KINASE-LIKE DOMAIN-CONTAINING"/>
    <property type="match status" value="1"/>
</dbReference>
<dbReference type="SUPFAM" id="SSF56112">
    <property type="entry name" value="Protein kinase-like (PK-like)"/>
    <property type="match status" value="1"/>
</dbReference>
<evidence type="ECO:0000313" key="2">
    <source>
        <dbReference type="EMBL" id="KAL3686140.1"/>
    </source>
</evidence>
<feature type="transmembrane region" description="Helical" evidence="1">
    <location>
        <begin position="6"/>
        <end position="26"/>
    </location>
</feature>
<dbReference type="InterPro" id="IPR011009">
    <property type="entry name" value="Kinase-like_dom_sf"/>
</dbReference>
<keyword evidence="1" id="KW-0472">Membrane</keyword>
<evidence type="ECO:0008006" key="4">
    <source>
        <dbReference type="Google" id="ProtNLM"/>
    </source>
</evidence>
<dbReference type="Proteomes" id="UP001633002">
    <property type="component" value="Unassembled WGS sequence"/>
</dbReference>
<keyword evidence="3" id="KW-1185">Reference proteome</keyword>